<evidence type="ECO:0000313" key="6">
    <source>
        <dbReference type="EMBL" id="KAA3680699.1"/>
    </source>
</evidence>
<sequence length="469" mass="54316">MILIRGVQNCIRVVQEYRVSTVYDIMKCTDTKTLNELKLPPEEYPCVPEMVYAADNGLPTGLSTVGYGNAKFSPTEANQMLEQRYAQSDRTISLSGRIRGDTHDLIFETDTLSKKNTENITKCLDERLKDTNFWKTELEREITDMVNMTGKLVKRKRELENALMVVEQIIHICTDNMNARRRHYGENLQEDDVELQLIKELDILNKSVDLYKQSIEQCENQIKRNRDSKQDLELIWSDKLEASQLLKEARSLDVNSTNKQSYAGEAQRYPLAAQSTVESWAQHTHDAILRSEHERMASEELLTVTSNIIHDVSNDIVQQKDVLNAALQKQLTKYEDELATYQQKLKETTDEISKMEQVSEDLRCATSDKDNYIRLVQTRLHLHNQRPGVENARDPPQNAMLDELFGLENILDRLNDQMIVAKTNLKRLHDNQFILEKQIQSKQHAIQVDRDHLVRHRAVFPNAVRLQGR</sequence>
<dbReference type="Proteomes" id="UP000324629">
    <property type="component" value="Unassembled WGS sequence"/>
</dbReference>
<dbReference type="EMBL" id="QNGE01000374">
    <property type="protein sequence ID" value="KAA3680699.1"/>
    <property type="molecule type" value="Genomic_DNA"/>
</dbReference>
<keyword evidence="7" id="KW-1185">Reference proteome</keyword>
<evidence type="ECO:0000256" key="3">
    <source>
        <dbReference type="ARBA" id="ARBA00023054"/>
    </source>
</evidence>
<dbReference type="InterPro" id="IPR048256">
    <property type="entry name" value="Tektin-like"/>
</dbReference>
<dbReference type="AlphaFoldDB" id="A0A5J4NYR5"/>
<evidence type="ECO:0000313" key="7">
    <source>
        <dbReference type="Proteomes" id="UP000324629"/>
    </source>
</evidence>
<proteinExistence type="inferred from homology"/>
<accession>A0A5J4NYR5</accession>
<dbReference type="Pfam" id="PF03148">
    <property type="entry name" value="Tektin"/>
    <property type="match status" value="1"/>
</dbReference>
<evidence type="ECO:0000256" key="1">
    <source>
        <dbReference type="ARBA" id="ARBA00007209"/>
    </source>
</evidence>
<organism evidence="6 7">
    <name type="scientific">Paragonimus westermani</name>
    <dbReference type="NCBI Taxonomy" id="34504"/>
    <lineage>
        <taxon>Eukaryota</taxon>
        <taxon>Metazoa</taxon>
        <taxon>Spiralia</taxon>
        <taxon>Lophotrochozoa</taxon>
        <taxon>Platyhelminthes</taxon>
        <taxon>Trematoda</taxon>
        <taxon>Digenea</taxon>
        <taxon>Plagiorchiida</taxon>
        <taxon>Troglotremata</taxon>
        <taxon>Troglotrematidae</taxon>
        <taxon>Paragonimus</taxon>
    </lineage>
</organism>
<comment type="subcellular location">
    <subcellularLocation>
        <location evidence="4">Cytoplasm</location>
        <location evidence="4">Cytoskeleton</location>
        <location evidence="4">Cilium axoneme</location>
    </subcellularLocation>
</comment>
<dbReference type="GO" id="GO:0005634">
    <property type="term" value="C:nucleus"/>
    <property type="evidence" value="ECO:0007669"/>
    <property type="project" value="TreeGrafter"/>
</dbReference>
<keyword evidence="4" id="KW-0282">Flagellum</keyword>
<dbReference type="GO" id="GO:0005930">
    <property type="term" value="C:axoneme"/>
    <property type="evidence" value="ECO:0007669"/>
    <property type="project" value="UniProtKB-SubCell"/>
</dbReference>
<keyword evidence="4" id="KW-0966">Cell projection</keyword>
<feature type="coiled-coil region" evidence="5">
    <location>
        <begin position="201"/>
        <end position="235"/>
    </location>
</feature>
<evidence type="ECO:0000256" key="5">
    <source>
        <dbReference type="SAM" id="Coils"/>
    </source>
</evidence>
<comment type="caution">
    <text evidence="6">The sequence shown here is derived from an EMBL/GenBank/DDBJ whole genome shotgun (WGS) entry which is preliminary data.</text>
</comment>
<name>A0A5J4NYR5_9TREM</name>
<gene>
    <name evidence="6" type="ORF">DEA37_0014972</name>
</gene>
<keyword evidence="3 5" id="KW-0175">Coiled coil</keyword>
<reference evidence="6 7" key="1">
    <citation type="journal article" date="2019" name="Gigascience">
        <title>Whole-genome sequence of the oriental lung fluke Paragonimus westermani.</title>
        <authorList>
            <person name="Oey H."/>
            <person name="Zakrzewski M."/>
            <person name="Narain K."/>
            <person name="Devi K.R."/>
            <person name="Agatsuma T."/>
            <person name="Nawaratna S."/>
            <person name="Gobert G.N."/>
            <person name="Jones M.K."/>
            <person name="Ragan M.A."/>
            <person name="McManus D.P."/>
            <person name="Krause L."/>
        </authorList>
    </citation>
    <scope>NUCLEOTIDE SEQUENCE [LARGE SCALE GENOMIC DNA]</scope>
    <source>
        <strain evidence="6 7">IND2009</strain>
    </source>
</reference>
<keyword evidence="2" id="KW-0963">Cytoplasm</keyword>
<keyword evidence="4" id="KW-0969">Cilium</keyword>
<dbReference type="PANTHER" id="PTHR19960:SF12">
    <property type="entry name" value="TEKTIN-4"/>
    <property type="match status" value="1"/>
</dbReference>
<dbReference type="PANTHER" id="PTHR19960">
    <property type="entry name" value="TEKTIN"/>
    <property type="match status" value="1"/>
</dbReference>
<dbReference type="GO" id="GO:0060271">
    <property type="term" value="P:cilium assembly"/>
    <property type="evidence" value="ECO:0007669"/>
    <property type="project" value="UniProtKB-UniRule"/>
</dbReference>
<evidence type="ECO:0000256" key="4">
    <source>
        <dbReference type="RuleBase" id="RU367040"/>
    </source>
</evidence>
<dbReference type="GO" id="GO:0015630">
    <property type="term" value="C:microtubule cytoskeleton"/>
    <property type="evidence" value="ECO:0007669"/>
    <property type="project" value="UniProtKB-UniRule"/>
</dbReference>
<comment type="similarity">
    <text evidence="1 4">Belongs to the tektin family.</text>
</comment>
<feature type="coiled-coil region" evidence="5">
    <location>
        <begin position="317"/>
        <end position="365"/>
    </location>
</feature>
<dbReference type="InterPro" id="IPR000435">
    <property type="entry name" value="Tektins"/>
</dbReference>
<dbReference type="GO" id="GO:0060294">
    <property type="term" value="P:cilium movement involved in cell motility"/>
    <property type="evidence" value="ECO:0007669"/>
    <property type="project" value="UniProtKB-UniRule"/>
</dbReference>
<protein>
    <recommendedName>
        <fullName evidence="4">Tektin</fullName>
    </recommendedName>
</protein>
<evidence type="ECO:0000256" key="2">
    <source>
        <dbReference type="ARBA" id="ARBA00022490"/>
    </source>
</evidence>
<dbReference type="PRINTS" id="PR00511">
    <property type="entry name" value="TEKTIN"/>
</dbReference>